<dbReference type="OrthoDB" id="10260542at2759"/>
<dbReference type="SUPFAM" id="SSF51182">
    <property type="entry name" value="RmlC-like cupins"/>
    <property type="match status" value="1"/>
</dbReference>
<proteinExistence type="predicted"/>
<dbReference type="PANTHER" id="PTHR33271">
    <property type="entry name" value="OS04G0445200 PROTEIN"/>
    <property type="match status" value="1"/>
</dbReference>
<dbReference type="PANTHER" id="PTHR33271:SF22">
    <property type="entry name" value="OS04G0445200 PROTEIN"/>
    <property type="match status" value="1"/>
</dbReference>
<accession>A0A9R0I0D7</accession>
<gene>
    <name evidence="3" type="primary">LOC110779910</name>
</gene>
<organism evidence="2 3">
    <name type="scientific">Spinacia oleracea</name>
    <name type="common">Spinach</name>
    <dbReference type="NCBI Taxonomy" id="3562"/>
    <lineage>
        <taxon>Eukaryota</taxon>
        <taxon>Viridiplantae</taxon>
        <taxon>Streptophyta</taxon>
        <taxon>Embryophyta</taxon>
        <taxon>Tracheophyta</taxon>
        <taxon>Spermatophyta</taxon>
        <taxon>Magnoliopsida</taxon>
        <taxon>eudicotyledons</taxon>
        <taxon>Gunneridae</taxon>
        <taxon>Pentapetalae</taxon>
        <taxon>Caryophyllales</taxon>
        <taxon>Chenopodiaceae</taxon>
        <taxon>Chenopodioideae</taxon>
        <taxon>Anserineae</taxon>
        <taxon>Spinacia</taxon>
    </lineage>
</organism>
<dbReference type="GeneID" id="110779910"/>
<dbReference type="AlphaFoldDB" id="A0A9R0I0D7"/>
<reference evidence="3" key="2">
    <citation type="submission" date="2025-08" db="UniProtKB">
        <authorList>
            <consortium name="RefSeq"/>
        </authorList>
    </citation>
    <scope>IDENTIFICATION</scope>
    <source>
        <tissue evidence="3">Leaf</tissue>
    </source>
</reference>
<evidence type="ECO:0000313" key="3">
    <source>
        <dbReference type="RefSeq" id="XP_021840050.1"/>
    </source>
</evidence>
<reference evidence="2" key="1">
    <citation type="journal article" date="2021" name="Nat. Commun.">
        <title>Genomic analyses provide insights into spinach domestication and the genetic basis of agronomic traits.</title>
        <authorList>
            <person name="Cai X."/>
            <person name="Sun X."/>
            <person name="Xu C."/>
            <person name="Sun H."/>
            <person name="Wang X."/>
            <person name="Ge C."/>
            <person name="Zhang Z."/>
            <person name="Wang Q."/>
            <person name="Fei Z."/>
            <person name="Jiao C."/>
            <person name="Wang Q."/>
        </authorList>
    </citation>
    <scope>NUCLEOTIDE SEQUENCE [LARGE SCALE GENOMIC DNA]</scope>
    <source>
        <strain evidence="2">cv. Varoflay</strain>
    </source>
</reference>
<evidence type="ECO:0000313" key="2">
    <source>
        <dbReference type="Proteomes" id="UP000813463"/>
    </source>
</evidence>
<dbReference type="InterPro" id="IPR008579">
    <property type="entry name" value="UGlyAH_Cupin_dom"/>
</dbReference>
<dbReference type="KEGG" id="soe:110779910"/>
<dbReference type="Gene3D" id="2.60.120.10">
    <property type="entry name" value="Jelly Rolls"/>
    <property type="match status" value="1"/>
</dbReference>
<dbReference type="Proteomes" id="UP000813463">
    <property type="component" value="Chromosome 1"/>
</dbReference>
<feature type="domain" description="(S)-ureidoglycine aminohydrolase cupin" evidence="1">
    <location>
        <begin position="91"/>
        <end position="165"/>
    </location>
</feature>
<dbReference type="RefSeq" id="XP_021840050.1">
    <property type="nucleotide sequence ID" value="XM_021984358.2"/>
</dbReference>
<dbReference type="InterPro" id="IPR011051">
    <property type="entry name" value="RmlC_Cupin_sf"/>
</dbReference>
<keyword evidence="2" id="KW-1185">Reference proteome</keyword>
<protein>
    <recommendedName>
        <fullName evidence="1">(S)-ureidoglycine aminohydrolase cupin domain-containing protein</fullName>
    </recommendedName>
</protein>
<dbReference type="CDD" id="cd02227">
    <property type="entry name" value="cupin_TM1112-like"/>
    <property type="match status" value="1"/>
</dbReference>
<evidence type="ECO:0000259" key="1">
    <source>
        <dbReference type="Pfam" id="PF05899"/>
    </source>
</evidence>
<dbReference type="InterPro" id="IPR014710">
    <property type="entry name" value="RmlC-like_jellyroll"/>
</dbReference>
<sequence length="168" mass="18565">MGIGLTVTGQSTIGLLPSSSTHKNCYNPNHRSLQIQPFPLKSTIGSNYFGLKTQKNPSFSIVRASTEGTSMSNPIEKLGVKIERNPPESRLSELGVRDWPKWGCAPSNFPWTYEAKETCYLLKGKVKVYPDGSSEAVEFGAGDLVVFPKGMKCTWDVSEAVDKHYNFE</sequence>
<dbReference type="Pfam" id="PF05899">
    <property type="entry name" value="Cupin_3"/>
    <property type="match status" value="1"/>
</dbReference>
<name>A0A9R0I0D7_SPIOL</name>